<feature type="region of interest" description="Disordered" evidence="1">
    <location>
        <begin position="1"/>
        <end position="133"/>
    </location>
</feature>
<feature type="compositionally biased region" description="Low complexity" evidence="1">
    <location>
        <begin position="100"/>
        <end position="118"/>
    </location>
</feature>
<accession>A0A225VJY9</accession>
<evidence type="ECO:0000313" key="2">
    <source>
        <dbReference type="EMBL" id="OWZ05329.1"/>
    </source>
</evidence>
<feature type="compositionally biased region" description="Gly residues" evidence="1">
    <location>
        <begin position="19"/>
        <end position="30"/>
    </location>
</feature>
<protein>
    <recommendedName>
        <fullName evidence="4">Eukaryotic/viral aspartic protease</fullName>
    </recommendedName>
</protein>
<dbReference type="Proteomes" id="UP000198211">
    <property type="component" value="Unassembled WGS sequence"/>
</dbReference>
<feature type="compositionally biased region" description="Acidic residues" evidence="1">
    <location>
        <begin position="67"/>
        <end position="80"/>
    </location>
</feature>
<name>A0A225VJY9_9STRA</name>
<comment type="caution">
    <text evidence="2">The sequence shown here is derived from an EMBL/GenBank/DDBJ whole genome shotgun (WGS) entry which is preliminary data.</text>
</comment>
<evidence type="ECO:0008006" key="4">
    <source>
        <dbReference type="Google" id="ProtNLM"/>
    </source>
</evidence>
<dbReference type="EMBL" id="NBNE01004486">
    <property type="protein sequence ID" value="OWZ05329.1"/>
    <property type="molecule type" value="Genomic_DNA"/>
</dbReference>
<sequence>MRRKTANDVQLGRHKSRGTGPGAPARGGSGAYAAMAAPEIPEPQAPDPGDLSWKDEDDSGYGYQYDVENDEAYDGMVDQEEAFRAEIPGPWNDRNGRPQGRPNSRGSGHSGSPRPSIPCTVCNKLGHTRERCW</sequence>
<evidence type="ECO:0000313" key="3">
    <source>
        <dbReference type="Proteomes" id="UP000198211"/>
    </source>
</evidence>
<proteinExistence type="predicted"/>
<gene>
    <name evidence="2" type="ORF">PHMEG_00022596</name>
</gene>
<dbReference type="OrthoDB" id="145610at2759"/>
<reference evidence="3" key="1">
    <citation type="submission" date="2017-03" db="EMBL/GenBank/DDBJ databases">
        <title>Phytopthora megakarya and P. palmivora, two closely related causual agents of cacao black pod achieved similar genome size and gene model numbers by different mechanisms.</title>
        <authorList>
            <person name="Ali S."/>
            <person name="Shao J."/>
            <person name="Larry D.J."/>
            <person name="Kronmiller B."/>
            <person name="Shen D."/>
            <person name="Strem M.D."/>
            <person name="Melnick R.L."/>
            <person name="Guiltinan M.J."/>
            <person name="Tyler B.M."/>
            <person name="Meinhardt L.W."/>
            <person name="Bailey B.A."/>
        </authorList>
    </citation>
    <scope>NUCLEOTIDE SEQUENCE [LARGE SCALE GENOMIC DNA]</scope>
    <source>
        <strain evidence="3">zdho120</strain>
    </source>
</reference>
<evidence type="ECO:0000256" key="1">
    <source>
        <dbReference type="SAM" id="MobiDB-lite"/>
    </source>
</evidence>
<dbReference type="AlphaFoldDB" id="A0A225VJY9"/>
<organism evidence="2 3">
    <name type="scientific">Phytophthora megakarya</name>
    <dbReference type="NCBI Taxonomy" id="4795"/>
    <lineage>
        <taxon>Eukaryota</taxon>
        <taxon>Sar</taxon>
        <taxon>Stramenopiles</taxon>
        <taxon>Oomycota</taxon>
        <taxon>Peronosporomycetes</taxon>
        <taxon>Peronosporales</taxon>
        <taxon>Peronosporaceae</taxon>
        <taxon>Phytophthora</taxon>
    </lineage>
</organism>
<keyword evidence="3" id="KW-1185">Reference proteome</keyword>